<evidence type="ECO:0000313" key="3">
    <source>
        <dbReference type="Proteomes" id="UP000265515"/>
    </source>
</evidence>
<reference evidence="2 3" key="1">
    <citation type="journal article" date="2018" name="Cell">
        <title>The Chara Genome: Secondary Complexity and Implications for Plant Terrestrialization.</title>
        <authorList>
            <person name="Nishiyama T."/>
            <person name="Sakayama H."/>
            <person name="Vries J.D."/>
            <person name="Buschmann H."/>
            <person name="Saint-Marcoux D."/>
            <person name="Ullrich K.K."/>
            <person name="Haas F.B."/>
            <person name="Vanderstraeten L."/>
            <person name="Becker D."/>
            <person name="Lang D."/>
            <person name="Vosolsobe S."/>
            <person name="Rombauts S."/>
            <person name="Wilhelmsson P.K.I."/>
            <person name="Janitza P."/>
            <person name="Kern R."/>
            <person name="Heyl A."/>
            <person name="Rumpler F."/>
            <person name="Villalobos L.I.A.C."/>
            <person name="Clay J.M."/>
            <person name="Skokan R."/>
            <person name="Toyoda A."/>
            <person name="Suzuki Y."/>
            <person name="Kagoshima H."/>
            <person name="Schijlen E."/>
            <person name="Tajeshwar N."/>
            <person name="Catarino B."/>
            <person name="Hetherington A.J."/>
            <person name="Saltykova A."/>
            <person name="Bonnot C."/>
            <person name="Breuninger H."/>
            <person name="Symeonidi A."/>
            <person name="Radhakrishnan G.V."/>
            <person name="Van Nieuwerburgh F."/>
            <person name="Deforce D."/>
            <person name="Chang C."/>
            <person name="Karol K.G."/>
            <person name="Hedrich R."/>
            <person name="Ulvskov P."/>
            <person name="Glockner G."/>
            <person name="Delwiche C.F."/>
            <person name="Petrasek J."/>
            <person name="Van de Peer Y."/>
            <person name="Friml J."/>
            <person name="Beilby M."/>
            <person name="Dolan L."/>
            <person name="Kohara Y."/>
            <person name="Sugano S."/>
            <person name="Fujiyama A."/>
            <person name="Delaux P.-M."/>
            <person name="Quint M."/>
            <person name="TheiBen G."/>
            <person name="Hagemann M."/>
            <person name="Harholt J."/>
            <person name="Dunand C."/>
            <person name="Zachgo S."/>
            <person name="Langdale J."/>
            <person name="Maumus F."/>
            <person name="Straeten D.V.D."/>
            <person name="Gould S.B."/>
            <person name="Rensing S.A."/>
        </authorList>
    </citation>
    <scope>NUCLEOTIDE SEQUENCE [LARGE SCALE GENOMIC DNA]</scope>
    <source>
        <strain evidence="2 3">S276</strain>
    </source>
</reference>
<feature type="compositionally biased region" description="Basic and acidic residues" evidence="1">
    <location>
        <begin position="166"/>
        <end position="180"/>
    </location>
</feature>
<keyword evidence="3" id="KW-1185">Reference proteome</keyword>
<accession>A0A388MBD3</accession>
<dbReference type="Proteomes" id="UP000265515">
    <property type="component" value="Unassembled WGS sequence"/>
</dbReference>
<gene>
    <name evidence="2" type="ORF">CBR_g53751</name>
</gene>
<name>A0A388MBD3_CHABU</name>
<feature type="region of interest" description="Disordered" evidence="1">
    <location>
        <begin position="95"/>
        <end position="199"/>
    </location>
</feature>
<dbReference type="Gramene" id="GBG91860">
    <property type="protein sequence ID" value="GBG91860"/>
    <property type="gene ID" value="CBR_g53751"/>
</dbReference>
<evidence type="ECO:0000256" key="1">
    <source>
        <dbReference type="SAM" id="MobiDB-lite"/>
    </source>
</evidence>
<sequence>MSSSYGPDTDVKMLLQTGVVEDDEEDVDMLLHTGVDEDEEDANRAKAMAARETDLVKKHMMEEEACRAPIPTRRQIERGLKQAKEHQQQIDRALEVVEDGEDKEEEHQPQEGHDMEQEEETEGMVQPEEGAEMELQEEEEGMVRGGEGEEMQQEEEGDGLAQQEVQHGEVDKAHEDEHRPTATAVYTHRARRAGFPEST</sequence>
<feature type="compositionally biased region" description="Basic and acidic residues" evidence="1">
    <location>
        <begin position="105"/>
        <end position="115"/>
    </location>
</feature>
<comment type="caution">
    <text evidence="2">The sequence shown here is derived from an EMBL/GenBank/DDBJ whole genome shotgun (WGS) entry which is preliminary data.</text>
</comment>
<feature type="compositionally biased region" description="Acidic residues" evidence="1">
    <location>
        <begin position="129"/>
        <end position="140"/>
    </location>
</feature>
<evidence type="ECO:0000313" key="2">
    <source>
        <dbReference type="EMBL" id="GBG91860.1"/>
    </source>
</evidence>
<dbReference type="EMBL" id="BFEA01000960">
    <property type="protein sequence ID" value="GBG91860.1"/>
    <property type="molecule type" value="Genomic_DNA"/>
</dbReference>
<protein>
    <submittedName>
        <fullName evidence="2">Uncharacterized protein</fullName>
    </submittedName>
</protein>
<feature type="compositionally biased region" description="Acidic residues" evidence="1">
    <location>
        <begin position="148"/>
        <end position="158"/>
    </location>
</feature>
<proteinExistence type="predicted"/>
<organism evidence="2 3">
    <name type="scientific">Chara braunii</name>
    <name type="common">Braun's stonewort</name>
    <dbReference type="NCBI Taxonomy" id="69332"/>
    <lineage>
        <taxon>Eukaryota</taxon>
        <taxon>Viridiplantae</taxon>
        <taxon>Streptophyta</taxon>
        <taxon>Charophyceae</taxon>
        <taxon>Charales</taxon>
        <taxon>Characeae</taxon>
        <taxon>Chara</taxon>
    </lineage>
</organism>
<dbReference type="AlphaFoldDB" id="A0A388MBD3"/>